<feature type="domain" description="Mediator complex subunit Med12" evidence="13">
    <location>
        <begin position="261"/>
        <end position="324"/>
    </location>
</feature>
<comment type="function">
    <text evidence="10">Component of the SRB8-11 complex. The SRB8-11 complex is a regulatory module of the Mediator complex which is itself involved in regulation of basal and activated RNA polymerase II-dependent transcription. The SRB8-11 complex may be involved in the transcriptional repression of a subset of genes regulated by Mediator. It may inhibit the association of the Mediator complex with RNA polymerase II to form the holoenzyme complex.</text>
</comment>
<evidence type="ECO:0000259" key="13">
    <source>
        <dbReference type="SMART" id="SM01281"/>
    </source>
</evidence>
<keyword evidence="6" id="KW-0805">Transcription regulation</keyword>
<feature type="region of interest" description="Disordered" evidence="12">
    <location>
        <begin position="1497"/>
        <end position="1601"/>
    </location>
</feature>
<organism evidence="14 15">
    <name type="scientific">Lophium mytilinum</name>
    <dbReference type="NCBI Taxonomy" id="390894"/>
    <lineage>
        <taxon>Eukaryota</taxon>
        <taxon>Fungi</taxon>
        <taxon>Dikarya</taxon>
        <taxon>Ascomycota</taxon>
        <taxon>Pezizomycotina</taxon>
        <taxon>Dothideomycetes</taxon>
        <taxon>Pleosporomycetidae</taxon>
        <taxon>Mytilinidiales</taxon>
        <taxon>Mytilinidiaceae</taxon>
        <taxon>Lophium</taxon>
    </lineage>
</organism>
<feature type="region of interest" description="Disordered" evidence="12">
    <location>
        <begin position="1"/>
        <end position="42"/>
    </location>
</feature>
<evidence type="ECO:0000256" key="7">
    <source>
        <dbReference type="ARBA" id="ARBA00023159"/>
    </source>
</evidence>
<feature type="compositionally biased region" description="Polar residues" evidence="12">
    <location>
        <begin position="1562"/>
        <end position="1573"/>
    </location>
</feature>
<feature type="compositionally biased region" description="Polar residues" evidence="12">
    <location>
        <begin position="1471"/>
        <end position="1484"/>
    </location>
</feature>
<dbReference type="PANTHER" id="PTHR46567">
    <property type="entry name" value="MEDIATOR OF RNA POLYMERASE II TRANSCRIPTION SUBUNIT 12"/>
    <property type="match status" value="1"/>
</dbReference>
<keyword evidence="8" id="KW-0804">Transcription</keyword>
<dbReference type="InterPro" id="IPR057344">
    <property type="entry name" value="ARM_SRB8"/>
</dbReference>
<evidence type="ECO:0000256" key="10">
    <source>
        <dbReference type="ARBA" id="ARBA00025661"/>
    </source>
</evidence>
<dbReference type="GO" id="GO:0006357">
    <property type="term" value="P:regulation of transcription by RNA polymerase II"/>
    <property type="evidence" value="ECO:0007669"/>
    <property type="project" value="InterPro"/>
</dbReference>
<feature type="compositionally biased region" description="Low complexity" evidence="12">
    <location>
        <begin position="1574"/>
        <end position="1596"/>
    </location>
</feature>
<evidence type="ECO:0000256" key="1">
    <source>
        <dbReference type="ARBA" id="ARBA00004123"/>
    </source>
</evidence>
<feature type="region of interest" description="Disordered" evidence="12">
    <location>
        <begin position="1446"/>
        <end position="1484"/>
    </location>
</feature>
<name>A0A6A6Q9K0_9PEZI</name>
<evidence type="ECO:0000313" key="14">
    <source>
        <dbReference type="EMBL" id="KAF2488912.1"/>
    </source>
</evidence>
<dbReference type="InterPro" id="IPR019035">
    <property type="entry name" value="Mediator_Med12"/>
</dbReference>
<keyword evidence="15" id="KW-1185">Reference proteome</keyword>
<evidence type="ECO:0000256" key="8">
    <source>
        <dbReference type="ARBA" id="ARBA00023163"/>
    </source>
</evidence>
<sequence length="1638" mass="180176">MTSRPAPGIQSLQRTGSGPPPRPQVRRQTSAHAGAANNGRTQDVIDLTLDGDKRFAEDALLKTRGLASQAPAKLKLGALENIQTAQDGPSRPPPRGKPQLAFNPRPNDAGEAPGFPPQAGQSTAASSGLANMPMPPRPGSSVQDDLSLPHRRILPGGSGVKHDRNAKFAGFEAPAASVVFPNGRTADFYPWTSNSTEDILTDALVKGGVNNKPSMINETNTARPSLWSNLKNKSGLQTLSTLLVAVLERRQQCGRLTAPSTFKPPPRVTLTDSKRETWLRDLANPAIALRRLSRTIPHGIRGKLLLEQCLSKNIPIARAVWLAKCIGSNELRAFKRKGASGTAGMGAELKWNREWTIFVEQFVENTISSCGQADWKARMDYATRLSSHLYCDRLLDQDHYLDWLLSSLDGSTLERLPVWLLMAQIYWQDLIASRRRGRRLAEALLGHAHFLRADPSNDTIRTISGHLEKLIATLLMNKPCCLILPKIWDNRKEVVNDIALRYPNSSLDSISRDLDCRNKRLSSTPHNSHPNSASPITEIVKLLDSSERDVDLNIDHISAACLEKNLVPQQLVTTVLGWASSVYREGAHRIYLATRLIRKWNTLGIDTDAAVHSFLFSLNANQPFETRNVFRIVSELVRSKHFSVGRYLQWLIATGSTNKHQASPNDWPSHLRLITELPLENLSDHVLNLRNTLLQGIGFAVEKEEHDLDAAEDYVAQQIPSLFESWPASVSEDEIDVSGLTLSVRLSLGCLLRQQVASKMDSTITTSMKTTPRDGSVSVSTLTPSEFYSIRELVEMLGDYSILADILGMALSSCDYSLLAAVSDTLHYHYQIFVAVGAFKPLFQRLASKYASIRSERPPERELFVSLADLAHTAKADSQLMHLLRYDLARCEQKNSLAACSPASDNMMDILQTTNMDADEEINHILSSGTSMDEQIMARVFKKITAQLDEHVRKDITRSNVFVAWFYRLRSFDEKTFERLMNEHLMSLLMNHQGKVLFATLPTLIGAGCLTLASFAEVSKTYISSVSDTGGSSAAKTSLVALNAVLPNGELNWFSQIPDAYRYRLDQQRFCADHPTEFLEQLRRVVELCCSQGSPDLKVHLTSLLSSERLLGVLRQMAVHEFQAFATAFKFGPMPGPENAISAIKTLLNAILDPKDTLGLAQKSLEVQVSTIVEVADDFSLPFCQLQLRQIFDMNTASAETSDDAVSAALLDAIKVAVDNDRSIWPDLIGGLDGSLTRKIREHAEGAILATIENPGKSESSPPSSEVDETYIRRYLTVVDFTATNVVSEGQPNMIIILVEKLKSVVELLNPTTGKSLDADSMSMDTPSAALSAADICSWIHAVLHLAVLHKSSFQSGKSSNQTQATFLWLLRTLFGHPHLQHHPSTTEYLFDVAAYFSDDLADDVRAVLAKADLAKPSQDPRSSFVFGSSPPPDCWLGLISPSASTATVAPSTSQPPQQSQSPGPIPMHRSLSQQGLQKTASPLQQNKGIPSLQRFATQHPQSPQQFQIQQFQQLAQQRSASASPMGNQSQNSLQNQPQTMFMGHGTTPNLHSAGGNGPGNFWNQANLQAGRNTPQPTGQTPSQQASQQASQQQQQEKADVRPLPFLLRRWEILPDPASVAGGNDTALSLGLFEARKV</sequence>
<evidence type="ECO:0000256" key="12">
    <source>
        <dbReference type="SAM" id="MobiDB-lite"/>
    </source>
</evidence>
<accession>A0A6A6Q9K0</accession>
<dbReference type="SMART" id="SM01281">
    <property type="entry name" value="Med12"/>
    <property type="match status" value="1"/>
</dbReference>
<evidence type="ECO:0000313" key="15">
    <source>
        <dbReference type="Proteomes" id="UP000799750"/>
    </source>
</evidence>
<dbReference type="GO" id="GO:0016592">
    <property type="term" value="C:mediator complex"/>
    <property type="evidence" value="ECO:0007669"/>
    <property type="project" value="InterPro"/>
</dbReference>
<evidence type="ECO:0000256" key="2">
    <source>
        <dbReference type="ARBA" id="ARBA00010289"/>
    </source>
</evidence>
<evidence type="ECO:0000256" key="6">
    <source>
        <dbReference type="ARBA" id="ARBA00023015"/>
    </source>
</evidence>
<dbReference type="EMBL" id="MU004200">
    <property type="protein sequence ID" value="KAF2488912.1"/>
    <property type="molecule type" value="Genomic_DNA"/>
</dbReference>
<dbReference type="Pfam" id="PF09497">
    <property type="entry name" value="Med12"/>
    <property type="match status" value="1"/>
</dbReference>
<comment type="similarity">
    <text evidence="2">Belongs to the Mediator complex subunit 12 family.</text>
</comment>
<evidence type="ECO:0000256" key="4">
    <source>
        <dbReference type="ARBA" id="ARBA00019622"/>
    </source>
</evidence>
<comment type="subcellular location">
    <subcellularLocation>
        <location evidence="1">Nucleus</location>
    </subcellularLocation>
</comment>
<keyword evidence="9" id="KW-0539">Nucleus</keyword>
<protein>
    <recommendedName>
        <fullName evidence="4">Mediator of RNA polymerase II transcription subunit 12</fullName>
    </recommendedName>
    <alternativeName>
        <fullName evidence="11">Mediator complex subunit 12</fullName>
    </alternativeName>
</protein>
<feature type="compositionally biased region" description="Low complexity" evidence="12">
    <location>
        <begin position="1499"/>
        <end position="1539"/>
    </location>
</feature>
<dbReference type="PANTHER" id="PTHR46567:SF1">
    <property type="entry name" value="MEDIATOR OF RNA POLYMERASE II TRANSCRIPTION SUBUNIT 12"/>
    <property type="match status" value="1"/>
</dbReference>
<proteinExistence type="inferred from homology"/>
<comment type="subunit">
    <text evidence="3">Component of the SRB8-11 complex, which itself associates with the Mediator complex.</text>
</comment>
<keyword evidence="5" id="KW-0678">Repressor</keyword>
<evidence type="ECO:0000256" key="11">
    <source>
        <dbReference type="ARBA" id="ARBA00032010"/>
    </source>
</evidence>
<evidence type="ECO:0000256" key="9">
    <source>
        <dbReference type="ARBA" id="ARBA00023242"/>
    </source>
</evidence>
<feature type="compositionally biased region" description="Low complexity" evidence="12">
    <location>
        <begin position="1446"/>
        <end position="1463"/>
    </location>
</feature>
<keyword evidence="7" id="KW-0010">Activator</keyword>
<dbReference type="GO" id="GO:0003712">
    <property type="term" value="F:transcription coregulator activity"/>
    <property type="evidence" value="ECO:0007669"/>
    <property type="project" value="InterPro"/>
</dbReference>
<dbReference type="Pfam" id="PF25326">
    <property type="entry name" value="ARM_SRB8"/>
    <property type="match status" value="1"/>
</dbReference>
<feature type="compositionally biased region" description="Polar residues" evidence="12">
    <location>
        <begin position="119"/>
        <end position="129"/>
    </location>
</feature>
<dbReference type="OrthoDB" id="20828at2759"/>
<dbReference type="Proteomes" id="UP000799750">
    <property type="component" value="Unassembled WGS sequence"/>
</dbReference>
<reference evidence="14" key="1">
    <citation type="journal article" date="2020" name="Stud. Mycol.">
        <title>101 Dothideomycetes genomes: a test case for predicting lifestyles and emergence of pathogens.</title>
        <authorList>
            <person name="Haridas S."/>
            <person name="Albert R."/>
            <person name="Binder M."/>
            <person name="Bloem J."/>
            <person name="Labutti K."/>
            <person name="Salamov A."/>
            <person name="Andreopoulos B."/>
            <person name="Baker S."/>
            <person name="Barry K."/>
            <person name="Bills G."/>
            <person name="Bluhm B."/>
            <person name="Cannon C."/>
            <person name="Castanera R."/>
            <person name="Culley D."/>
            <person name="Daum C."/>
            <person name="Ezra D."/>
            <person name="Gonzalez J."/>
            <person name="Henrissat B."/>
            <person name="Kuo A."/>
            <person name="Liang C."/>
            <person name="Lipzen A."/>
            <person name="Lutzoni F."/>
            <person name="Magnuson J."/>
            <person name="Mondo S."/>
            <person name="Nolan M."/>
            <person name="Ohm R."/>
            <person name="Pangilinan J."/>
            <person name="Park H.-J."/>
            <person name="Ramirez L."/>
            <person name="Alfaro M."/>
            <person name="Sun H."/>
            <person name="Tritt A."/>
            <person name="Yoshinaga Y."/>
            <person name="Zwiers L.-H."/>
            <person name="Turgeon B."/>
            <person name="Goodwin S."/>
            <person name="Spatafora J."/>
            <person name="Crous P."/>
            <person name="Grigoriev I."/>
        </authorList>
    </citation>
    <scope>NUCLEOTIDE SEQUENCE</scope>
    <source>
        <strain evidence="14">CBS 269.34</strain>
    </source>
</reference>
<gene>
    <name evidence="14" type="ORF">BU16DRAFT_217185</name>
</gene>
<evidence type="ECO:0000256" key="3">
    <source>
        <dbReference type="ARBA" id="ARBA00011629"/>
    </source>
</evidence>
<feature type="region of interest" description="Disordered" evidence="12">
    <location>
        <begin position="83"/>
        <end position="161"/>
    </location>
</feature>
<evidence type="ECO:0000256" key="5">
    <source>
        <dbReference type="ARBA" id="ARBA00022491"/>
    </source>
</evidence>